<evidence type="ECO:0000313" key="8">
    <source>
        <dbReference type="Proteomes" id="UP000310685"/>
    </source>
</evidence>
<dbReference type="PANTHER" id="PTHR22734:SF3">
    <property type="entry name" value="RIBOSOME PRODUCTION FACTOR 1"/>
    <property type="match status" value="1"/>
</dbReference>
<dbReference type="InterPro" id="IPR044281">
    <property type="entry name" value="IMP4/RPF1"/>
</dbReference>
<dbReference type="EMBL" id="SPRO01000075">
    <property type="protein sequence ID" value="TIC24137.1"/>
    <property type="molecule type" value="Genomic_DNA"/>
</dbReference>
<feature type="compositionally biased region" description="Basic and acidic residues" evidence="1">
    <location>
        <begin position="27"/>
        <end position="49"/>
    </location>
</feature>
<proteinExistence type="predicted"/>
<evidence type="ECO:0000313" key="7">
    <source>
        <dbReference type="Proteomes" id="UP000309601"/>
    </source>
</evidence>
<evidence type="ECO:0000313" key="3">
    <source>
        <dbReference type="EMBL" id="TIB74988.1"/>
    </source>
</evidence>
<dbReference type="AlphaFoldDB" id="A0A4T0LXY9"/>
<name>A0A4T0LXY9_9BASI</name>
<evidence type="ECO:0000259" key="2">
    <source>
        <dbReference type="PROSITE" id="PS50833"/>
    </source>
</evidence>
<evidence type="ECO:0000313" key="5">
    <source>
        <dbReference type="EMBL" id="TIC61006.1"/>
    </source>
</evidence>
<dbReference type="SUPFAM" id="SSF52954">
    <property type="entry name" value="Class II aaRS ABD-related"/>
    <property type="match status" value="1"/>
</dbReference>
<feature type="compositionally biased region" description="Polar residues" evidence="1">
    <location>
        <begin position="67"/>
        <end position="77"/>
    </location>
</feature>
<dbReference type="Pfam" id="PF04427">
    <property type="entry name" value="Brix"/>
    <property type="match status" value="1"/>
</dbReference>
<dbReference type="GO" id="GO:0030687">
    <property type="term" value="C:preribosome, large subunit precursor"/>
    <property type="evidence" value="ECO:0007669"/>
    <property type="project" value="TreeGrafter"/>
</dbReference>
<dbReference type="SMART" id="SM00879">
    <property type="entry name" value="Brix"/>
    <property type="match status" value="1"/>
</dbReference>
<gene>
    <name evidence="5" type="ORF">E3Q02_04087</name>
    <name evidence="4" type="ORF">E3Q10_04133</name>
    <name evidence="3" type="ORF">E3Q22_04104</name>
</gene>
<organism evidence="3 8">
    <name type="scientific">Wallemia mellicola</name>
    <dbReference type="NCBI Taxonomy" id="1708541"/>
    <lineage>
        <taxon>Eukaryota</taxon>
        <taxon>Fungi</taxon>
        <taxon>Dikarya</taxon>
        <taxon>Basidiomycota</taxon>
        <taxon>Wallemiomycotina</taxon>
        <taxon>Wallemiomycetes</taxon>
        <taxon>Wallemiales</taxon>
        <taxon>Wallemiaceae</taxon>
        <taxon>Wallemia</taxon>
    </lineage>
</organism>
<dbReference type="InterPro" id="IPR007109">
    <property type="entry name" value="Brix"/>
</dbReference>
<dbReference type="GO" id="GO:0000460">
    <property type="term" value="P:maturation of 5.8S rRNA"/>
    <property type="evidence" value="ECO:0007669"/>
    <property type="project" value="TreeGrafter"/>
</dbReference>
<dbReference type="GO" id="GO:0000470">
    <property type="term" value="P:maturation of LSU-rRNA"/>
    <property type="evidence" value="ECO:0007669"/>
    <property type="project" value="TreeGrafter"/>
</dbReference>
<evidence type="ECO:0000313" key="4">
    <source>
        <dbReference type="EMBL" id="TIC24137.1"/>
    </source>
</evidence>
<dbReference type="PROSITE" id="PS50833">
    <property type="entry name" value="BRIX"/>
    <property type="match status" value="1"/>
</dbReference>
<dbReference type="EMBL" id="SPRW01000069">
    <property type="protein sequence ID" value="TIC61006.1"/>
    <property type="molecule type" value="Genomic_DNA"/>
</dbReference>
<dbReference type="Proteomes" id="UP000305647">
    <property type="component" value="Unassembled WGS sequence"/>
</dbReference>
<dbReference type="GO" id="GO:0042134">
    <property type="term" value="F:rRNA primary transcript binding"/>
    <property type="evidence" value="ECO:0007669"/>
    <property type="project" value="InterPro"/>
</dbReference>
<accession>A0A4T0LXY9</accession>
<protein>
    <submittedName>
        <fullName evidence="3">Brix-domain-containing protein</fullName>
    </submittedName>
</protein>
<feature type="region of interest" description="Disordered" evidence="1">
    <location>
        <begin position="1"/>
        <end position="99"/>
    </location>
</feature>
<sequence length="359" mass="40804">MVDSHKIKNKIKRGQIVEAAKKAKGKNKLEKRLKNKKEETEEEAEERRSKNVPNTLDNTREFDATIPQAQPVTQDNDQSQEEQPDNGDTSDALGTDDPELASDIANDAFATYFTPQLVNPDDPNSPIKLPKILITTSVGAGKNSIEFCMDLTSVLPNSEYVKRRGGKGYEIATIAGWAKKRDYTDMMVINEDHKTPNAITLMHLPYGPTAYFKLSSVKLSKAITGHARPTPHHPELVLNNFATRLGHTVGRMFQALFPPVPEFEGRQVATFHVQRDFIFFRRHRYAFKSTEKTALQEIGPRFTLKLRWMKRGLPSIKYEVDNRPTEARLANAADNDNGNDGFEFQWKPELETSRRKFFL</sequence>
<reference evidence="6 7" key="1">
    <citation type="submission" date="2019-03" db="EMBL/GenBank/DDBJ databases">
        <title>Sequencing 25 genomes of Wallemia mellicola.</title>
        <authorList>
            <person name="Gostincar C."/>
        </authorList>
    </citation>
    <scope>NUCLEOTIDE SEQUENCE [LARGE SCALE GENOMIC DNA]</scope>
    <source>
        <strain evidence="5 7">EXF-1274</strain>
        <strain evidence="3 8">EXF-6152</strain>
        <strain evidence="4 6">EXF-8738</strain>
    </source>
</reference>
<evidence type="ECO:0000313" key="6">
    <source>
        <dbReference type="Proteomes" id="UP000305647"/>
    </source>
</evidence>
<dbReference type="GO" id="GO:0005730">
    <property type="term" value="C:nucleolus"/>
    <property type="evidence" value="ECO:0007669"/>
    <property type="project" value="TreeGrafter"/>
</dbReference>
<dbReference type="PANTHER" id="PTHR22734">
    <property type="entry name" value="U3 SMALL NUCLEOLAR RIBONUCLEOPROTEIN PROTEIN IMP4"/>
    <property type="match status" value="1"/>
</dbReference>
<comment type="caution">
    <text evidence="3">The sequence shown here is derived from an EMBL/GenBank/DDBJ whole genome shotgun (WGS) entry which is preliminary data.</text>
</comment>
<dbReference type="FunFam" id="3.40.50.10480:FF:000002">
    <property type="entry name" value="Ribosome production factor 1"/>
    <property type="match status" value="1"/>
</dbReference>
<evidence type="ECO:0000256" key="1">
    <source>
        <dbReference type="SAM" id="MobiDB-lite"/>
    </source>
</evidence>
<feature type="domain" description="Brix" evidence="2">
    <location>
        <begin position="130"/>
        <end position="315"/>
    </location>
</feature>
<dbReference type="Gene3D" id="3.40.50.10480">
    <property type="entry name" value="Probable brix-domain ribosomal biogenesis protein"/>
    <property type="match status" value="1"/>
</dbReference>
<dbReference type="Proteomes" id="UP000309601">
    <property type="component" value="Unassembled WGS sequence"/>
</dbReference>
<dbReference type="EMBL" id="SPRC01000068">
    <property type="protein sequence ID" value="TIB74988.1"/>
    <property type="molecule type" value="Genomic_DNA"/>
</dbReference>
<dbReference type="Proteomes" id="UP000310685">
    <property type="component" value="Unassembled WGS sequence"/>
</dbReference>